<dbReference type="PANTHER" id="PTHR30572:SF18">
    <property type="entry name" value="ABC-TYPE MACROLIDE FAMILY EXPORT SYSTEM PERMEASE COMPONENT 2"/>
    <property type="match status" value="1"/>
</dbReference>
<dbReference type="Pfam" id="PF12704">
    <property type="entry name" value="MacB_PCD"/>
    <property type="match status" value="2"/>
</dbReference>
<dbReference type="EMBL" id="JAVRHT010000031">
    <property type="protein sequence ID" value="MDT0632552.1"/>
    <property type="molecule type" value="Genomic_DNA"/>
</dbReference>
<dbReference type="InterPro" id="IPR025857">
    <property type="entry name" value="MacB_PCD"/>
</dbReference>
<dbReference type="RefSeq" id="WP_311664542.1">
    <property type="nucleotide sequence ID" value="NZ_JAVRHT010000031.1"/>
</dbReference>
<dbReference type="PROSITE" id="PS51257">
    <property type="entry name" value="PROKAR_LIPOPROTEIN"/>
    <property type="match status" value="1"/>
</dbReference>
<evidence type="ECO:0000259" key="7">
    <source>
        <dbReference type="Pfam" id="PF02687"/>
    </source>
</evidence>
<feature type="transmembrane region" description="Helical" evidence="6">
    <location>
        <begin position="773"/>
        <end position="794"/>
    </location>
</feature>
<name>A0ABU3BTD7_9BACT</name>
<keyword evidence="2" id="KW-1003">Cell membrane</keyword>
<comment type="caution">
    <text evidence="9">The sequence shown here is derived from an EMBL/GenBank/DDBJ whole genome shotgun (WGS) entry which is preliminary data.</text>
</comment>
<feature type="domain" description="MacB-like periplasmic core" evidence="8">
    <location>
        <begin position="441"/>
        <end position="654"/>
    </location>
</feature>
<sequence length="813" mass="84733">MWTHHLRLALRALARDKTSAALGGLSLAVAVAACVLISLFVREELSYDRALPNADRVSTVATEDHFGGERHAFTATPYLLASTLVAEAPAVEAASVTYGGWNMTPVLDAGGAEVGDEEVRLLFADSLYFDVLAYPAVAGDVGTALDTPDGAVITASTAQRLFRTAAPLGRTLTLATGDTNTVTVRAVVADPPELSSFPFDVIASFAGWRAQNPDVSPGWSGAMYQTYVLRRAGTEPDAVQRALDVVVPEVERSEDKALINVPLREYRLSEFSDAQDGFGGSLVFVRLFAAVAGLILLLGAINYVNLATARGARRAKEIGVRKALGAGRGGLVRQFLVESVVLSALAALVGLALAALALPLFNGTFGTDLALADLDGPFLLGLGGAVLAVGVLAGLYPALYLSRFDAARVLRGGAAASRTAGEAFLSRTWLRRGLVVFQFAAAVLLLVGTGAVARQLDYIRSKPLGLDPDGLVVVPITDRALAQQSDVVKAAFLRLPEVVAAAGASVVPPKLYSGMANEPDPEQPGLGLNYRLVDGDADYADALGLGVVAGRWFQDTADDDARAVVVNESFADALGWTPDGALGREVETGFGDTPNVVVGVVADFHFASLREPVGAVAIGPDRPDGIENGSGDAASYPWIAVRLAPGRDAEGVAALRAAWAGLAGDAPFEPWFVADDFAELSASEERLARTFAFFAGIAVLIAALGLVGLAAYSAERRTKEVGIRKVLGASVGGVVALLSREYLALVAVAAVLAAPVAVVLVRRWLEGFAYHAPFSPLVLVGAALAALALALLSVGTQALRAARRDPVRALRSE</sequence>
<keyword evidence="4 6" id="KW-1133">Transmembrane helix</keyword>
<protein>
    <submittedName>
        <fullName evidence="9">ABC transporter permease</fullName>
    </submittedName>
</protein>
<dbReference type="InterPro" id="IPR003838">
    <property type="entry name" value="ABC3_permease_C"/>
</dbReference>
<evidence type="ECO:0000256" key="2">
    <source>
        <dbReference type="ARBA" id="ARBA00022475"/>
    </source>
</evidence>
<evidence type="ECO:0000313" key="10">
    <source>
        <dbReference type="Proteomes" id="UP001267426"/>
    </source>
</evidence>
<keyword evidence="10" id="KW-1185">Reference proteome</keyword>
<dbReference type="Pfam" id="PF02687">
    <property type="entry name" value="FtsX"/>
    <property type="match status" value="2"/>
</dbReference>
<feature type="transmembrane region" description="Helical" evidence="6">
    <location>
        <begin position="283"/>
        <end position="304"/>
    </location>
</feature>
<evidence type="ECO:0000256" key="4">
    <source>
        <dbReference type="ARBA" id="ARBA00022989"/>
    </source>
</evidence>
<evidence type="ECO:0000256" key="3">
    <source>
        <dbReference type="ARBA" id="ARBA00022692"/>
    </source>
</evidence>
<keyword evidence="3 6" id="KW-0812">Transmembrane</keyword>
<reference evidence="9 10" key="1">
    <citation type="submission" date="2023-09" db="EMBL/GenBank/DDBJ databases">
        <authorList>
            <person name="Rey-Velasco X."/>
        </authorList>
    </citation>
    <scope>NUCLEOTIDE SEQUENCE [LARGE SCALE GENOMIC DNA]</scope>
    <source>
        <strain evidence="9 10">F394</strain>
    </source>
</reference>
<feature type="domain" description="ABC3 transporter permease C-terminal" evidence="7">
    <location>
        <begin position="290"/>
        <end position="404"/>
    </location>
</feature>
<evidence type="ECO:0000256" key="6">
    <source>
        <dbReference type="SAM" id="Phobius"/>
    </source>
</evidence>
<feature type="transmembrane region" description="Helical" evidence="6">
    <location>
        <begin position="742"/>
        <end position="761"/>
    </location>
</feature>
<feature type="transmembrane region" description="Helical" evidence="6">
    <location>
        <begin position="691"/>
        <end position="714"/>
    </location>
</feature>
<proteinExistence type="predicted"/>
<evidence type="ECO:0000256" key="1">
    <source>
        <dbReference type="ARBA" id="ARBA00004651"/>
    </source>
</evidence>
<evidence type="ECO:0000256" key="5">
    <source>
        <dbReference type="ARBA" id="ARBA00023136"/>
    </source>
</evidence>
<dbReference type="Proteomes" id="UP001267426">
    <property type="component" value="Unassembled WGS sequence"/>
</dbReference>
<feature type="transmembrane region" description="Helical" evidence="6">
    <location>
        <begin position="434"/>
        <end position="453"/>
    </location>
</feature>
<feature type="transmembrane region" description="Helical" evidence="6">
    <location>
        <begin position="378"/>
        <end position="401"/>
    </location>
</feature>
<keyword evidence="5 6" id="KW-0472">Membrane</keyword>
<dbReference type="PANTHER" id="PTHR30572">
    <property type="entry name" value="MEMBRANE COMPONENT OF TRANSPORTER-RELATED"/>
    <property type="match status" value="1"/>
</dbReference>
<accession>A0ABU3BTD7</accession>
<feature type="domain" description="MacB-like periplasmic core" evidence="8">
    <location>
        <begin position="25"/>
        <end position="244"/>
    </location>
</feature>
<dbReference type="InterPro" id="IPR050250">
    <property type="entry name" value="Macrolide_Exporter_MacB"/>
</dbReference>
<evidence type="ECO:0000259" key="8">
    <source>
        <dbReference type="Pfam" id="PF12704"/>
    </source>
</evidence>
<feature type="transmembrane region" description="Helical" evidence="6">
    <location>
        <begin position="335"/>
        <end position="358"/>
    </location>
</feature>
<comment type="subcellular location">
    <subcellularLocation>
        <location evidence="1">Cell membrane</location>
        <topology evidence="1">Multi-pass membrane protein</topology>
    </subcellularLocation>
</comment>
<evidence type="ECO:0000313" key="9">
    <source>
        <dbReference type="EMBL" id="MDT0632552.1"/>
    </source>
</evidence>
<organism evidence="9 10">
    <name type="scientific">Rubrivirga litoralis</name>
    <dbReference type="NCBI Taxonomy" id="3075598"/>
    <lineage>
        <taxon>Bacteria</taxon>
        <taxon>Pseudomonadati</taxon>
        <taxon>Rhodothermota</taxon>
        <taxon>Rhodothermia</taxon>
        <taxon>Rhodothermales</taxon>
        <taxon>Rubricoccaceae</taxon>
        <taxon>Rubrivirga</taxon>
    </lineage>
</organism>
<feature type="domain" description="ABC3 transporter permease C-terminal" evidence="7">
    <location>
        <begin position="693"/>
        <end position="806"/>
    </location>
</feature>
<feature type="transmembrane region" description="Helical" evidence="6">
    <location>
        <begin position="20"/>
        <end position="41"/>
    </location>
</feature>
<gene>
    <name evidence="9" type="ORF">RM540_12400</name>
</gene>